<sequence>HGLVGTVEKMALEAPSMAAPSQTPSTKKTSSTPCSTPSSKKSKEEAMGEVEEE</sequence>
<feature type="region of interest" description="Disordered" evidence="1">
    <location>
        <begin position="1"/>
        <end position="53"/>
    </location>
</feature>
<evidence type="ECO:0000256" key="1">
    <source>
        <dbReference type="SAM" id="MobiDB-lite"/>
    </source>
</evidence>
<reference evidence="2" key="1">
    <citation type="journal article" date="1999" name="Virology">
        <title>Complete circular DNA genome of a TT virus variant (isolate name SANBAN) and 44 partial ORF2 sequences implicating a great degree of diversity beyond genotypes.</title>
        <authorList>
            <person name="Hijikata M."/>
            <person name="Takahashi K."/>
            <person name="Mishiro S."/>
        </authorList>
    </citation>
    <scope>NUCLEOTIDE SEQUENCE</scope>
    <source>
        <tissue evidence="2">Serum</tissue>
    </source>
</reference>
<name>Q9WSW3_9VIRU</name>
<proteinExistence type="predicted"/>
<evidence type="ECO:0000313" key="2">
    <source>
        <dbReference type="EMBL" id="BAA82401.1"/>
    </source>
</evidence>
<feature type="compositionally biased region" description="Low complexity" evidence="1">
    <location>
        <begin position="20"/>
        <end position="39"/>
    </location>
</feature>
<feature type="non-terminal residue" evidence="2">
    <location>
        <position position="53"/>
    </location>
</feature>
<feature type="non-terminal residue" evidence="2">
    <location>
        <position position="1"/>
    </location>
</feature>
<organism evidence="2">
    <name type="scientific">Torque teno virus</name>
    <dbReference type="NCBI Taxonomy" id="68887"/>
    <lineage>
        <taxon>Viruses</taxon>
        <taxon>Monodnaviria</taxon>
        <taxon>Shotokuvirae</taxon>
        <taxon>Commensaviricota</taxon>
        <taxon>Cardeaviricetes</taxon>
        <taxon>Sanitavirales</taxon>
        <taxon>Anelloviridae</taxon>
    </lineage>
</organism>
<accession>Q9WSW3</accession>
<protein>
    <submittedName>
        <fullName evidence="2">ORF1</fullName>
    </submittedName>
</protein>
<dbReference type="EMBL" id="AB024373">
    <property type="protein sequence ID" value="BAA82401.1"/>
    <property type="molecule type" value="Genomic_DNA"/>
</dbReference>